<gene>
    <name evidence="2" type="ORF">FHX48_002381</name>
</gene>
<organism evidence="2 3">
    <name type="scientific">Microbacterium halimionae</name>
    <dbReference type="NCBI Taxonomy" id="1526413"/>
    <lineage>
        <taxon>Bacteria</taxon>
        <taxon>Bacillati</taxon>
        <taxon>Actinomycetota</taxon>
        <taxon>Actinomycetes</taxon>
        <taxon>Micrococcales</taxon>
        <taxon>Microbacteriaceae</taxon>
        <taxon>Microbacterium</taxon>
    </lineage>
</organism>
<evidence type="ECO:0000313" key="3">
    <source>
        <dbReference type="Proteomes" id="UP000526083"/>
    </source>
</evidence>
<dbReference type="SUPFAM" id="SSF53067">
    <property type="entry name" value="Actin-like ATPase domain"/>
    <property type="match status" value="1"/>
</dbReference>
<dbReference type="InterPro" id="IPR000600">
    <property type="entry name" value="ROK"/>
</dbReference>
<dbReference type="Proteomes" id="UP000526083">
    <property type="component" value="Unassembled WGS sequence"/>
</dbReference>
<comment type="similarity">
    <text evidence="1">Belongs to the ROK (NagC/XylR) family.</text>
</comment>
<dbReference type="PANTHER" id="PTHR18964">
    <property type="entry name" value="ROK (REPRESSOR, ORF, KINASE) FAMILY"/>
    <property type="match status" value="1"/>
</dbReference>
<comment type="caution">
    <text evidence="2">The sequence shown here is derived from an EMBL/GenBank/DDBJ whole genome shotgun (WGS) entry which is preliminary data.</text>
</comment>
<dbReference type="InterPro" id="IPR043129">
    <property type="entry name" value="ATPase_NBD"/>
</dbReference>
<dbReference type="PANTHER" id="PTHR18964:SF149">
    <property type="entry name" value="BIFUNCTIONAL UDP-N-ACETYLGLUCOSAMINE 2-EPIMERASE_N-ACETYLMANNOSAMINE KINASE"/>
    <property type="match status" value="1"/>
</dbReference>
<dbReference type="Gene3D" id="1.10.10.10">
    <property type="entry name" value="Winged helix-like DNA-binding domain superfamily/Winged helix DNA-binding domain"/>
    <property type="match status" value="1"/>
</dbReference>
<reference evidence="2 3" key="1">
    <citation type="submission" date="2020-07" db="EMBL/GenBank/DDBJ databases">
        <title>Sequencing the genomes of 1000 actinobacteria strains.</title>
        <authorList>
            <person name="Klenk H.-P."/>
        </authorList>
    </citation>
    <scope>NUCLEOTIDE SEQUENCE [LARGE SCALE GENOMIC DNA]</scope>
    <source>
        <strain evidence="2 3">DSM 27576</strain>
    </source>
</reference>
<dbReference type="AlphaFoldDB" id="A0A7W3JQU7"/>
<keyword evidence="2" id="KW-0808">Transferase</keyword>
<dbReference type="GO" id="GO:0016301">
    <property type="term" value="F:kinase activity"/>
    <property type="evidence" value="ECO:0007669"/>
    <property type="project" value="UniProtKB-KW"/>
</dbReference>
<proteinExistence type="inferred from homology"/>
<protein>
    <submittedName>
        <fullName evidence="2">Putative NBD/HSP70 family sugar kinase</fullName>
    </submittedName>
</protein>
<sequence>MNAREQGTPRGSVRQLNLAEVVRLLHFEGSLSRAALTEHTGLNRSTIADLIAQLGTWELVTEREPDIARGVGRPSPIVSLSPETVAITVNPEVDALTIAAIGIDRAIIVRDRVQHDTVPTPAETAALIAKKVSGWRAGPLALSRIIGIGLAVPGLVRASDGLVRDAPHLGWRDVPLAEVVAAATELPVSVGNDATLGALAEHLFGAASGIDHAIYLNGGASGIGGGLIIGGMPVAGAGGYAGEFGQNRPGIAHDHDRRAPGGVLEDEVSRARLLEVLQLTDADEPTLATALTEATGAVVAGEVTRQRGILTTALANAVNVLNPSVIVLGGFLATLAGVDLEGLTAAVRQQAMPASGEHLQIRAASLAENRLLIGAAELAFAPLLEDPSRAS</sequence>
<dbReference type="Gene3D" id="3.30.420.40">
    <property type="match status" value="2"/>
</dbReference>
<dbReference type="SUPFAM" id="SSF46785">
    <property type="entry name" value="Winged helix' DNA-binding domain"/>
    <property type="match status" value="1"/>
</dbReference>
<dbReference type="InterPro" id="IPR036390">
    <property type="entry name" value="WH_DNA-bd_sf"/>
</dbReference>
<keyword evidence="2" id="KW-0418">Kinase</keyword>
<keyword evidence="3" id="KW-1185">Reference proteome</keyword>
<evidence type="ECO:0000313" key="2">
    <source>
        <dbReference type="EMBL" id="MBA8817283.1"/>
    </source>
</evidence>
<dbReference type="EMBL" id="JACGWY010000005">
    <property type="protein sequence ID" value="MBA8817283.1"/>
    <property type="molecule type" value="Genomic_DNA"/>
</dbReference>
<name>A0A7W3JQU7_9MICO</name>
<dbReference type="RefSeq" id="WP_310734892.1">
    <property type="nucleotide sequence ID" value="NZ_JAAOZB010000001.1"/>
</dbReference>
<dbReference type="Pfam" id="PF00480">
    <property type="entry name" value="ROK"/>
    <property type="match status" value="1"/>
</dbReference>
<dbReference type="InterPro" id="IPR036388">
    <property type="entry name" value="WH-like_DNA-bd_sf"/>
</dbReference>
<accession>A0A7W3JQU7</accession>
<evidence type="ECO:0000256" key="1">
    <source>
        <dbReference type="ARBA" id="ARBA00006479"/>
    </source>
</evidence>